<accession>A0ABW0ACL2</accession>
<feature type="chain" id="PRO_5045613862" description="Secreted protein" evidence="2">
    <location>
        <begin position="31"/>
        <end position="201"/>
    </location>
</feature>
<name>A0ABW0ACL2_9ACTN</name>
<keyword evidence="2" id="KW-0732">Signal</keyword>
<evidence type="ECO:0000313" key="3">
    <source>
        <dbReference type="EMBL" id="MFC5150691.1"/>
    </source>
</evidence>
<gene>
    <name evidence="3" type="ORF">ACFPRH_02945</name>
</gene>
<comment type="caution">
    <text evidence="3">The sequence shown here is derived from an EMBL/GenBank/DDBJ whole genome shotgun (WGS) entry which is preliminary data.</text>
</comment>
<evidence type="ECO:0008006" key="5">
    <source>
        <dbReference type="Google" id="ProtNLM"/>
    </source>
</evidence>
<dbReference type="EMBL" id="JBHSKP010000001">
    <property type="protein sequence ID" value="MFC5150691.1"/>
    <property type="molecule type" value="Genomic_DNA"/>
</dbReference>
<feature type="signal peptide" evidence="2">
    <location>
        <begin position="1"/>
        <end position="30"/>
    </location>
</feature>
<dbReference type="PROSITE" id="PS51257">
    <property type="entry name" value="PROKAR_LIPOPROTEIN"/>
    <property type="match status" value="1"/>
</dbReference>
<evidence type="ECO:0000256" key="1">
    <source>
        <dbReference type="SAM" id="MobiDB-lite"/>
    </source>
</evidence>
<sequence length="201" mass="20658">MSIGHRAKAPGTVTAVLVAAALSFSLTACGGGDGEDDADEKGNAAATAQAGITESARPGDDGGPAAPEAPRVLATIKGGNGFQFTVHSAVRDDGGFLTLAGVVQNISGKRQAPPVQWNGQEKQVKVTGRSLAGITLVDKADKKRYYVLRDTDGYPLTTTGLSAFEAGRSVDFFAQFPAPPEDTDSVDVQIPLMPSATIEIG</sequence>
<protein>
    <recommendedName>
        <fullName evidence="5">Secreted protein</fullName>
    </recommendedName>
</protein>
<feature type="region of interest" description="Disordered" evidence="1">
    <location>
        <begin position="33"/>
        <end position="69"/>
    </location>
</feature>
<dbReference type="Proteomes" id="UP001596160">
    <property type="component" value="Unassembled WGS sequence"/>
</dbReference>
<reference evidence="4" key="1">
    <citation type="journal article" date="2019" name="Int. J. Syst. Evol. Microbiol.">
        <title>The Global Catalogue of Microorganisms (GCM) 10K type strain sequencing project: providing services to taxonomists for standard genome sequencing and annotation.</title>
        <authorList>
            <consortium name="The Broad Institute Genomics Platform"/>
            <consortium name="The Broad Institute Genome Sequencing Center for Infectious Disease"/>
            <person name="Wu L."/>
            <person name="Ma J."/>
        </authorList>
    </citation>
    <scope>NUCLEOTIDE SEQUENCE [LARGE SCALE GENOMIC DNA]</scope>
    <source>
        <strain evidence="4">PCU 266</strain>
    </source>
</reference>
<dbReference type="RefSeq" id="WP_344477012.1">
    <property type="nucleotide sequence ID" value="NZ_BAAASB010000007.1"/>
</dbReference>
<proteinExistence type="predicted"/>
<organism evidence="3 4">
    <name type="scientific">Streptomyces amakusaensis</name>
    <dbReference type="NCBI Taxonomy" id="67271"/>
    <lineage>
        <taxon>Bacteria</taxon>
        <taxon>Bacillati</taxon>
        <taxon>Actinomycetota</taxon>
        <taxon>Actinomycetes</taxon>
        <taxon>Kitasatosporales</taxon>
        <taxon>Streptomycetaceae</taxon>
        <taxon>Streptomyces</taxon>
    </lineage>
</organism>
<evidence type="ECO:0000313" key="4">
    <source>
        <dbReference type="Proteomes" id="UP001596160"/>
    </source>
</evidence>
<keyword evidence="4" id="KW-1185">Reference proteome</keyword>
<evidence type="ECO:0000256" key="2">
    <source>
        <dbReference type="SAM" id="SignalP"/>
    </source>
</evidence>